<feature type="transmembrane region" description="Helical" evidence="8">
    <location>
        <begin position="122"/>
        <end position="141"/>
    </location>
</feature>
<dbReference type="Pfam" id="PF07690">
    <property type="entry name" value="MFS_1"/>
    <property type="match status" value="1"/>
</dbReference>
<comment type="subcellular location">
    <subcellularLocation>
        <location evidence="2">Cell membrane</location>
        <topology evidence="2">Multi-pass membrane protein</topology>
    </subcellularLocation>
</comment>
<dbReference type="InterPro" id="IPR011701">
    <property type="entry name" value="MFS"/>
</dbReference>
<comment type="similarity">
    <text evidence="3">Belongs to the major facilitator superfamily. TCR/Tet family.</text>
</comment>
<dbReference type="PROSITE" id="PS50850">
    <property type="entry name" value="MFS"/>
    <property type="match status" value="1"/>
</dbReference>
<evidence type="ECO:0000256" key="4">
    <source>
        <dbReference type="ARBA" id="ARBA00022475"/>
    </source>
</evidence>
<evidence type="ECO:0000313" key="10">
    <source>
        <dbReference type="EMBL" id="QJT11356.1"/>
    </source>
</evidence>
<dbReference type="PRINTS" id="PR01035">
    <property type="entry name" value="TCRTETA"/>
</dbReference>
<organism evidence="11 12">
    <name type="scientific">Oceanidesulfovibrio marinus</name>
    <dbReference type="NCBI Taxonomy" id="370038"/>
    <lineage>
        <taxon>Bacteria</taxon>
        <taxon>Pseudomonadati</taxon>
        <taxon>Thermodesulfobacteriota</taxon>
        <taxon>Desulfovibrionia</taxon>
        <taxon>Desulfovibrionales</taxon>
        <taxon>Desulfovibrionaceae</taxon>
        <taxon>Oceanidesulfovibrio</taxon>
    </lineage>
</organism>
<dbReference type="InterPro" id="IPR005829">
    <property type="entry name" value="Sugar_transporter_CS"/>
</dbReference>
<dbReference type="CDD" id="cd17474">
    <property type="entry name" value="MFS_YfmO_like"/>
    <property type="match status" value="1"/>
</dbReference>
<dbReference type="InterPro" id="IPR001958">
    <property type="entry name" value="Tet-R_TetA/multi-R_MdtG-like"/>
</dbReference>
<dbReference type="PANTHER" id="PTHR43124:SF3">
    <property type="entry name" value="CHLORAMPHENICOL EFFLUX PUMP RV0191"/>
    <property type="match status" value="1"/>
</dbReference>
<feature type="transmembrane region" description="Helical" evidence="8">
    <location>
        <begin position="198"/>
        <end position="216"/>
    </location>
</feature>
<reference evidence="11 12" key="1">
    <citation type="submission" date="2018-06" db="EMBL/GenBank/DDBJ databases">
        <title>Complete genome of Desulfovibrio marinus P48SEP.</title>
        <authorList>
            <person name="Crispim J.S."/>
            <person name="Vidigal P.M.P."/>
            <person name="Silva L.C.F."/>
            <person name="Araujo L.C."/>
            <person name="Laguardia C.N."/>
            <person name="Dias R.S."/>
            <person name="Sousa M.P."/>
            <person name="Paula S.O."/>
            <person name="Silva C."/>
        </authorList>
    </citation>
    <scope>NUCLEOTIDE SEQUENCE [LARGE SCALE GENOMIC DNA]</scope>
    <source>
        <strain evidence="11 12">P48SEP</strain>
    </source>
</reference>
<feature type="transmembrane region" description="Helical" evidence="8">
    <location>
        <begin position="147"/>
        <end position="169"/>
    </location>
</feature>
<feature type="transmembrane region" description="Helical" evidence="8">
    <location>
        <begin position="265"/>
        <end position="283"/>
    </location>
</feature>
<dbReference type="PANTHER" id="PTHR43124">
    <property type="entry name" value="PURINE EFFLUX PUMP PBUE"/>
    <property type="match status" value="1"/>
</dbReference>
<feature type="transmembrane region" description="Helical" evidence="8">
    <location>
        <begin position="38"/>
        <end position="57"/>
    </location>
</feature>
<reference evidence="10 13" key="2">
    <citation type="submission" date="2019-04" db="EMBL/GenBank/DDBJ databases">
        <title>Isolation and culture of sulfate reducing bacteria from the cold seep of the South China Sea.</title>
        <authorList>
            <person name="Sun C."/>
            <person name="Liu R."/>
        </authorList>
    </citation>
    <scope>NUCLEOTIDE SEQUENCE [LARGE SCALE GENOMIC DNA]</scope>
    <source>
        <strain evidence="10 13">CS1</strain>
    </source>
</reference>
<dbReference type="InterPro" id="IPR020846">
    <property type="entry name" value="MFS_dom"/>
</dbReference>
<feature type="transmembrane region" description="Helical" evidence="8">
    <location>
        <begin position="354"/>
        <end position="373"/>
    </location>
</feature>
<name>A0A6P1ZP75_9BACT</name>
<evidence type="ECO:0000259" key="9">
    <source>
        <dbReference type="PROSITE" id="PS50850"/>
    </source>
</evidence>
<protein>
    <submittedName>
        <fullName evidence="11">MFS transporter</fullName>
    </submittedName>
</protein>
<dbReference type="PROSITE" id="PS00216">
    <property type="entry name" value="SUGAR_TRANSPORT_1"/>
    <property type="match status" value="1"/>
</dbReference>
<dbReference type="GO" id="GO:0005886">
    <property type="term" value="C:plasma membrane"/>
    <property type="evidence" value="ECO:0007669"/>
    <property type="project" value="UniProtKB-SubCell"/>
</dbReference>
<keyword evidence="13" id="KW-1185">Reference proteome</keyword>
<evidence type="ECO:0000313" key="13">
    <source>
        <dbReference type="Proteomes" id="UP000503251"/>
    </source>
</evidence>
<feature type="transmembrane region" description="Helical" evidence="8">
    <location>
        <begin position="69"/>
        <end position="88"/>
    </location>
</feature>
<evidence type="ECO:0000256" key="7">
    <source>
        <dbReference type="ARBA" id="ARBA00023136"/>
    </source>
</evidence>
<evidence type="ECO:0000313" key="11">
    <source>
        <dbReference type="EMBL" id="TVM36118.1"/>
    </source>
</evidence>
<feature type="domain" description="Major facilitator superfamily (MFS) profile" evidence="9">
    <location>
        <begin position="1"/>
        <end position="374"/>
    </location>
</feature>
<keyword evidence="5 8" id="KW-0812">Transmembrane</keyword>
<keyword evidence="7 8" id="KW-0472">Membrane</keyword>
<evidence type="ECO:0000256" key="1">
    <source>
        <dbReference type="ARBA" id="ARBA00003279"/>
    </source>
</evidence>
<dbReference type="Proteomes" id="UP000434052">
    <property type="component" value="Unassembled WGS sequence"/>
</dbReference>
<dbReference type="OrthoDB" id="9812221at2"/>
<keyword evidence="4" id="KW-1003">Cell membrane</keyword>
<feature type="transmembrane region" description="Helical" evidence="8">
    <location>
        <begin position="228"/>
        <end position="253"/>
    </location>
</feature>
<dbReference type="AlphaFoldDB" id="A0A6P1ZP75"/>
<sequence>MICFGVTLMVVMGVTSITPVLPKVMEVFGISARQIGLLITSFTIPGVVLTPVMGVLADRFGRKRIIVPSLFLFGIAGAACCFTRDFHLLLTLRFFQGVGAAALGPLNITIIGDLFSGQRRTAALGLNASILALAVAAYPVVGGSLAIFGWYVPFFLPILAVPLGCIVLFKLGNPEPKEQQQIGEYFRAILAGIRNPQVLGLLLATVATFIILYGPFLTYLPVVLHRAFGATSFTIGCIISVASLMTAVVASQLGRLIARFSERRLFKFAFLLYAVACALMAHMDGLWWFVLPIALFGLGQGLNLPSVQSLLTSYAPMEQRGAFMAVNGMALRLGQTLGPLVMGGLYAFFGINGVFYGGSVVAVVMFVTAVILVR</sequence>
<gene>
    <name evidence="11" type="ORF">DQK91_04025</name>
    <name evidence="10" type="ORF">E8L03_14415</name>
</gene>
<dbReference type="EMBL" id="QMIF01000002">
    <property type="protein sequence ID" value="TVM36118.1"/>
    <property type="molecule type" value="Genomic_DNA"/>
</dbReference>
<evidence type="ECO:0000256" key="5">
    <source>
        <dbReference type="ARBA" id="ARBA00022692"/>
    </source>
</evidence>
<proteinExistence type="inferred from homology"/>
<feature type="transmembrane region" description="Helical" evidence="8">
    <location>
        <begin position="94"/>
        <end position="115"/>
    </location>
</feature>
<dbReference type="GO" id="GO:0022857">
    <property type="term" value="F:transmembrane transporter activity"/>
    <property type="evidence" value="ECO:0007669"/>
    <property type="project" value="InterPro"/>
</dbReference>
<dbReference type="InterPro" id="IPR036259">
    <property type="entry name" value="MFS_trans_sf"/>
</dbReference>
<dbReference type="EMBL" id="CP039543">
    <property type="protein sequence ID" value="QJT11356.1"/>
    <property type="molecule type" value="Genomic_DNA"/>
</dbReference>
<comment type="function">
    <text evidence="1">Resistance to tetracycline by an active tetracycline efflux. This is an energy-dependent process that decreases the accumulation of the antibiotic in whole cells. This protein functions as a metal-tetracycline/H(+) antiporter.</text>
</comment>
<evidence type="ECO:0000256" key="2">
    <source>
        <dbReference type="ARBA" id="ARBA00004651"/>
    </source>
</evidence>
<evidence type="ECO:0000256" key="8">
    <source>
        <dbReference type="SAM" id="Phobius"/>
    </source>
</evidence>
<accession>A0A6P1ZP75</accession>
<evidence type="ECO:0000256" key="6">
    <source>
        <dbReference type="ARBA" id="ARBA00022989"/>
    </source>
</evidence>
<dbReference type="SUPFAM" id="SSF103473">
    <property type="entry name" value="MFS general substrate transporter"/>
    <property type="match status" value="1"/>
</dbReference>
<evidence type="ECO:0000256" key="3">
    <source>
        <dbReference type="ARBA" id="ARBA00007520"/>
    </source>
</evidence>
<evidence type="ECO:0000313" key="12">
    <source>
        <dbReference type="Proteomes" id="UP000434052"/>
    </source>
</evidence>
<dbReference type="Gene3D" id="1.20.1250.20">
    <property type="entry name" value="MFS general substrate transporter like domains"/>
    <property type="match status" value="1"/>
</dbReference>
<dbReference type="Proteomes" id="UP000503251">
    <property type="component" value="Chromosome"/>
</dbReference>
<dbReference type="InterPro" id="IPR050189">
    <property type="entry name" value="MFS_Efflux_Transporters"/>
</dbReference>
<keyword evidence="6 8" id="KW-1133">Transmembrane helix</keyword>